<dbReference type="KEGG" id="dpl:KGM_215147A"/>
<sequence>MSTNDRVTCSGVTDKSSAAADTASVQSDDVFKKKEYKQRKVCFPEEHQLVTKYFEPSNPWQD</sequence>
<name>A0A212EKC1_DANPL</name>
<proteinExistence type="predicted"/>
<feature type="compositionally biased region" description="Polar residues" evidence="1">
    <location>
        <begin position="1"/>
        <end position="11"/>
    </location>
</feature>
<protein>
    <submittedName>
        <fullName evidence="2">Leucine-rich repeat-containing protein 68</fullName>
    </submittedName>
</protein>
<gene>
    <name evidence="2" type="ORF">KGM_215147A</name>
</gene>
<feature type="compositionally biased region" description="Low complexity" evidence="1">
    <location>
        <begin position="13"/>
        <end position="24"/>
    </location>
</feature>
<evidence type="ECO:0000313" key="3">
    <source>
        <dbReference type="Proteomes" id="UP000007151"/>
    </source>
</evidence>
<dbReference type="Proteomes" id="UP000007151">
    <property type="component" value="Unassembled WGS sequence"/>
</dbReference>
<accession>A0A212EKC1</accession>
<comment type="caution">
    <text evidence="2">The sequence shown here is derived from an EMBL/GenBank/DDBJ whole genome shotgun (WGS) entry which is preliminary data.</text>
</comment>
<organism evidence="2 3">
    <name type="scientific">Danaus plexippus plexippus</name>
    <dbReference type="NCBI Taxonomy" id="278856"/>
    <lineage>
        <taxon>Eukaryota</taxon>
        <taxon>Metazoa</taxon>
        <taxon>Ecdysozoa</taxon>
        <taxon>Arthropoda</taxon>
        <taxon>Hexapoda</taxon>
        <taxon>Insecta</taxon>
        <taxon>Pterygota</taxon>
        <taxon>Neoptera</taxon>
        <taxon>Endopterygota</taxon>
        <taxon>Lepidoptera</taxon>
        <taxon>Glossata</taxon>
        <taxon>Ditrysia</taxon>
        <taxon>Papilionoidea</taxon>
        <taxon>Nymphalidae</taxon>
        <taxon>Danainae</taxon>
        <taxon>Danaini</taxon>
        <taxon>Danaina</taxon>
        <taxon>Danaus</taxon>
        <taxon>Danaus</taxon>
    </lineage>
</organism>
<dbReference type="AlphaFoldDB" id="A0A212EKC1"/>
<feature type="region of interest" description="Disordered" evidence="1">
    <location>
        <begin position="1"/>
        <end position="24"/>
    </location>
</feature>
<dbReference type="InParanoid" id="A0A212EKC1"/>
<reference evidence="2 3" key="1">
    <citation type="journal article" date="2011" name="Cell">
        <title>The monarch butterfly genome yields insights into long-distance migration.</title>
        <authorList>
            <person name="Zhan S."/>
            <person name="Merlin C."/>
            <person name="Boore J.L."/>
            <person name="Reppert S.M."/>
        </authorList>
    </citation>
    <scope>NUCLEOTIDE SEQUENCE [LARGE SCALE GENOMIC DNA]</scope>
    <source>
        <strain evidence="2">F-2</strain>
    </source>
</reference>
<keyword evidence="3" id="KW-1185">Reference proteome</keyword>
<feature type="non-terminal residue" evidence="2">
    <location>
        <position position="62"/>
    </location>
</feature>
<evidence type="ECO:0000313" key="2">
    <source>
        <dbReference type="EMBL" id="OWR41931.1"/>
    </source>
</evidence>
<evidence type="ECO:0000256" key="1">
    <source>
        <dbReference type="SAM" id="MobiDB-lite"/>
    </source>
</evidence>
<dbReference type="EMBL" id="AGBW02014294">
    <property type="protein sequence ID" value="OWR41931.1"/>
    <property type="molecule type" value="Genomic_DNA"/>
</dbReference>